<protein>
    <submittedName>
        <fullName evidence="3">Uncharacterized protein</fullName>
    </submittedName>
</protein>
<name>A0A2K0T9Y8_9HYPO</name>
<evidence type="ECO:0000256" key="2">
    <source>
        <dbReference type="SAM" id="MobiDB-lite"/>
    </source>
</evidence>
<feature type="coiled-coil region" evidence="1">
    <location>
        <begin position="55"/>
        <end position="137"/>
    </location>
</feature>
<keyword evidence="1" id="KW-0175">Coiled coil</keyword>
<accession>A0A2K0T9Y8</accession>
<dbReference type="Proteomes" id="UP000236546">
    <property type="component" value="Unassembled WGS sequence"/>
</dbReference>
<dbReference type="OrthoDB" id="5230543at2759"/>
<dbReference type="PANTHER" id="PTHR39472">
    <property type="entry name" value="EXPRESSED PROTEIN"/>
    <property type="match status" value="1"/>
</dbReference>
<reference evidence="3 4" key="1">
    <citation type="submission" date="2017-02" db="EMBL/GenBank/DDBJ databases">
        <title>Genomes of Trichoderma spp. with biocontrol activity.</title>
        <authorList>
            <person name="Gardiner D."/>
            <person name="Kazan K."/>
            <person name="Vos C."/>
            <person name="Harvey P."/>
        </authorList>
    </citation>
    <scope>NUCLEOTIDE SEQUENCE [LARGE SCALE GENOMIC DNA]</scope>
    <source>
        <strain evidence="3 4">A5MH</strain>
    </source>
</reference>
<comment type="caution">
    <text evidence="3">The sequence shown here is derived from an EMBL/GenBank/DDBJ whole genome shotgun (WGS) entry which is preliminary data.</text>
</comment>
<feature type="compositionally biased region" description="Low complexity" evidence="2">
    <location>
        <begin position="35"/>
        <end position="55"/>
    </location>
</feature>
<feature type="coiled-coil region" evidence="1">
    <location>
        <begin position="278"/>
        <end position="326"/>
    </location>
</feature>
<evidence type="ECO:0000256" key="1">
    <source>
        <dbReference type="SAM" id="Coils"/>
    </source>
</evidence>
<dbReference type="PANTHER" id="PTHR39472:SF1">
    <property type="entry name" value="EXPRESSED PROTEIN"/>
    <property type="match status" value="1"/>
</dbReference>
<feature type="region of interest" description="Disordered" evidence="2">
    <location>
        <begin position="384"/>
        <end position="440"/>
    </location>
</feature>
<organism evidence="3 4">
    <name type="scientific">Trichoderma gamsii</name>
    <dbReference type="NCBI Taxonomy" id="398673"/>
    <lineage>
        <taxon>Eukaryota</taxon>
        <taxon>Fungi</taxon>
        <taxon>Dikarya</taxon>
        <taxon>Ascomycota</taxon>
        <taxon>Pezizomycotina</taxon>
        <taxon>Sordariomycetes</taxon>
        <taxon>Hypocreomycetidae</taxon>
        <taxon>Hypocreales</taxon>
        <taxon>Hypocreaceae</taxon>
        <taxon>Trichoderma</taxon>
    </lineage>
</organism>
<dbReference type="EMBL" id="MTYH01000051">
    <property type="protein sequence ID" value="PNP42333.1"/>
    <property type="molecule type" value="Genomic_DNA"/>
</dbReference>
<evidence type="ECO:0000313" key="3">
    <source>
        <dbReference type="EMBL" id="PNP42333.1"/>
    </source>
</evidence>
<proteinExistence type="predicted"/>
<feature type="region of interest" description="Disordered" evidence="2">
    <location>
        <begin position="17"/>
        <end position="55"/>
    </location>
</feature>
<dbReference type="AlphaFoldDB" id="A0A2K0T9Y8"/>
<gene>
    <name evidence="3" type="ORF">TGAMA5MH_06015</name>
</gene>
<feature type="compositionally biased region" description="Polar residues" evidence="2">
    <location>
        <begin position="431"/>
        <end position="440"/>
    </location>
</feature>
<sequence>MAAGAPEPQIFANLHQDQATRDMNFATPPNLDPVLQHQQPPLQTPTQTQLQSQIQAQAQAQAQAQIQARHQLQQQQHQNQNLQQQQQQQQLQQHYLQQHYFQQQQQQLQQQALYHQQQQQQQQQQQHQQQLQQQQQQFPMNGMNGANMGAVMPAPTPAGHQAELNYIYGMVEELSRQLADNRKVTEDIVSGLGRVRNKAKAQGLGNNEMISSAAEDINAQESNLDTIISELSESFDKAKHSRDANAALLSQYANAISLMLKQFHEYKSKHVADVAAWHRSYRAQLDEARRENSRLREQIWEMQTHAGRANESLRKFRRKYDEDEERFAKRVDDTALRQELRFWKRMAMPELEDDDPYWSGDDDIIDEAEKERLRELELRAAQEQHMVDSQGEDSDEQHHLSSMGMMGGIAMQREDSNGQTLPIPPPRPLSAASSTGSTGR</sequence>
<evidence type="ECO:0000313" key="4">
    <source>
        <dbReference type="Proteomes" id="UP000236546"/>
    </source>
</evidence>